<keyword evidence="6" id="KW-0378">Hydrolase</keyword>
<dbReference type="GO" id="GO:0006730">
    <property type="term" value="P:one-carbon metabolic process"/>
    <property type="evidence" value="ECO:0007669"/>
    <property type="project" value="UniProtKB-UniRule"/>
</dbReference>
<comment type="function">
    <text evidence="3">Catalyzes the transfer of a formyl group from 5-formyl tetrahydromethanopterin (5-formyl-H(4)MPT) to methanofuran (MFR) to produce formylmethanofuran (formyl-MFR) and tetrahydromethanopterin (H(4)MPT).</text>
</comment>
<comment type="subcellular location">
    <subcellularLocation>
        <location evidence="3">Cytoplasm</location>
    </subcellularLocation>
</comment>
<dbReference type="EC" id="2.3.1.101" evidence="3"/>
<dbReference type="UniPathway" id="UPA00562">
    <property type="reaction ID" value="UER00704"/>
</dbReference>
<evidence type="ECO:0000313" key="6">
    <source>
        <dbReference type="EMBL" id="QDT60684.1"/>
    </source>
</evidence>
<dbReference type="EMBL" id="CP036272">
    <property type="protein sequence ID" value="QDT60684.1"/>
    <property type="molecule type" value="Genomic_DNA"/>
</dbReference>
<organism evidence="6 7">
    <name type="scientific">Stieleria bergensis</name>
    <dbReference type="NCBI Taxonomy" id="2528025"/>
    <lineage>
        <taxon>Bacteria</taxon>
        <taxon>Pseudomonadati</taxon>
        <taxon>Planctomycetota</taxon>
        <taxon>Planctomycetia</taxon>
        <taxon>Pirellulales</taxon>
        <taxon>Pirellulaceae</taxon>
        <taxon>Stieleria</taxon>
    </lineage>
</organism>
<dbReference type="Pfam" id="PF01913">
    <property type="entry name" value="FTR"/>
    <property type="match status" value="1"/>
</dbReference>
<evidence type="ECO:0000259" key="4">
    <source>
        <dbReference type="Pfam" id="PF01913"/>
    </source>
</evidence>
<dbReference type="NCBIfam" id="NF002554">
    <property type="entry name" value="PRK02114.1"/>
    <property type="match status" value="1"/>
</dbReference>
<keyword evidence="3 6" id="KW-0012">Acyltransferase</keyword>
<evidence type="ECO:0000256" key="1">
    <source>
        <dbReference type="ARBA" id="ARBA00006770"/>
    </source>
</evidence>
<dbReference type="InterPro" id="IPR023447">
    <property type="entry name" value="ForMFR_H4MPT_ForTrfase_fd-like"/>
</dbReference>
<dbReference type="AlphaFoldDB" id="A0A517SX13"/>
<dbReference type="Pfam" id="PF02741">
    <property type="entry name" value="FTR_C"/>
    <property type="match status" value="1"/>
</dbReference>
<dbReference type="RefSeq" id="WP_419187418.1">
    <property type="nucleotide sequence ID" value="NZ_CP036272.1"/>
</dbReference>
<feature type="domain" description="Formylmethanofuran: tetrahydromethanopterin formyltransferase Ftr C-terminal" evidence="5">
    <location>
        <begin position="164"/>
        <end position="314"/>
    </location>
</feature>
<keyword evidence="3" id="KW-0963">Cytoplasm</keyword>
<protein>
    <recommendedName>
        <fullName evidence="3">Formylmethanofuran--tetrahydromethanopterin formyltransferase</fullName>
        <shortName evidence="3">Ftr</shortName>
        <ecNumber evidence="3">2.3.1.101</ecNumber>
    </recommendedName>
    <alternativeName>
        <fullName evidence="3">H4MPT formyltransferase</fullName>
    </alternativeName>
</protein>
<dbReference type="Gene3D" id="3.30.70.520">
    <property type="match status" value="2"/>
</dbReference>
<evidence type="ECO:0000313" key="7">
    <source>
        <dbReference type="Proteomes" id="UP000315003"/>
    </source>
</evidence>
<sequence>MIDHPTSQVNEDSLRINQVRIAPTFAEAFDMKATRIVITAADPYWALQAGQAISGFGTSVIDCKIEIDIESILSPEETPDGRPGVAILAFAMSGGDLEKQIVKRAGQCVLTCPSSALFNGIVASEHDDAKTFALGKTLRFFGDGNQISKLTKGTRYWRIPVMDGEFICQHDGARVGGIGGGNFLLLGSDFAAVSAASRAAVDAIAMMPDVITPFPGGVVRSGSKVGSKYPALIASTNDAYCPTLRGIVDSELSQQDNVVLEIVLDGLSFDAIAAATKAGIHAACDLAGGKGLNAISAGNYGGKLGRHHFHLHQLLA</sequence>
<keyword evidence="3" id="KW-0554">One-carbon metabolism</keyword>
<comment type="subunit">
    <text evidence="3">Homotetramer.</text>
</comment>
<dbReference type="NCBIfam" id="TIGR03119">
    <property type="entry name" value="one_C_fhcD"/>
    <property type="match status" value="1"/>
</dbReference>
<evidence type="ECO:0000256" key="2">
    <source>
        <dbReference type="ARBA" id="ARBA00022679"/>
    </source>
</evidence>
<comment type="catalytic activity">
    <reaction evidence="3">
        <text>N-formylmethanofuran + 5,6,7,8-tetrahydromethanopterin + H(+) = N(5)-formyl-5,6,7,8-tetrahydromethanopterin + methanofuran</text>
        <dbReference type="Rhea" id="RHEA:18061"/>
        <dbReference type="ChEBI" id="CHEBI:15378"/>
        <dbReference type="ChEBI" id="CHEBI:57727"/>
        <dbReference type="ChEBI" id="CHEBI:58018"/>
        <dbReference type="ChEBI" id="CHEBI:58103"/>
        <dbReference type="ChEBI" id="CHEBI:58151"/>
        <dbReference type="EC" id="2.3.1.101"/>
    </reaction>
</comment>
<dbReference type="InterPro" id="IPR014053">
    <property type="entry name" value="ForMFR_H4MPT_ForTrfase"/>
</dbReference>
<keyword evidence="7" id="KW-1185">Reference proteome</keyword>
<proteinExistence type="inferred from homology"/>
<name>A0A517SX13_9BACT</name>
<reference evidence="6 7" key="1">
    <citation type="submission" date="2019-02" db="EMBL/GenBank/DDBJ databases">
        <title>Deep-cultivation of Planctomycetes and their phenomic and genomic characterization uncovers novel biology.</title>
        <authorList>
            <person name="Wiegand S."/>
            <person name="Jogler M."/>
            <person name="Boedeker C."/>
            <person name="Pinto D."/>
            <person name="Vollmers J."/>
            <person name="Rivas-Marin E."/>
            <person name="Kohn T."/>
            <person name="Peeters S.H."/>
            <person name="Heuer A."/>
            <person name="Rast P."/>
            <person name="Oberbeckmann S."/>
            <person name="Bunk B."/>
            <person name="Jeske O."/>
            <person name="Meyerdierks A."/>
            <person name="Storesund J.E."/>
            <person name="Kallscheuer N."/>
            <person name="Luecker S."/>
            <person name="Lage O.M."/>
            <person name="Pohl T."/>
            <person name="Merkel B.J."/>
            <person name="Hornburger P."/>
            <person name="Mueller R.-W."/>
            <person name="Bruemmer F."/>
            <person name="Labrenz M."/>
            <person name="Spormann A.M."/>
            <person name="Op den Camp H."/>
            <person name="Overmann J."/>
            <person name="Amann R."/>
            <person name="Jetten M.S.M."/>
            <person name="Mascher T."/>
            <person name="Medema M.H."/>
            <person name="Devos D.P."/>
            <person name="Kaster A.-K."/>
            <person name="Ovreas L."/>
            <person name="Rohde M."/>
            <person name="Galperin M.Y."/>
            <person name="Jogler C."/>
        </authorList>
    </citation>
    <scope>NUCLEOTIDE SEQUENCE [LARGE SCALE GENOMIC DNA]</scope>
    <source>
        <strain evidence="6 7">SV_7m_r</strain>
    </source>
</reference>
<feature type="domain" description="Formylmethanofuran: tetrahydromethanopterin formyltransferase Ftr N-terminal" evidence="4">
    <location>
        <begin position="15"/>
        <end position="161"/>
    </location>
</feature>
<dbReference type="HAMAP" id="MF_00579">
    <property type="entry name" value="FTR"/>
    <property type="match status" value="1"/>
</dbReference>
<dbReference type="Proteomes" id="UP000315003">
    <property type="component" value="Chromosome"/>
</dbReference>
<accession>A0A517SX13</accession>
<comment type="similarity">
    <text evidence="1 3">Belongs to the FTR family.</text>
</comment>
<keyword evidence="2 3" id="KW-0808">Transferase</keyword>
<dbReference type="InterPro" id="IPR022667">
    <property type="entry name" value="ForMFR_H4MPT_ForTrfase_N"/>
</dbReference>
<evidence type="ECO:0000259" key="5">
    <source>
        <dbReference type="Pfam" id="PF02741"/>
    </source>
</evidence>
<comment type="pathway">
    <text evidence="3">One-carbon metabolism; formaldehyde degradation; formate from formaldehyde (H(4)MPT route): step 4/5.</text>
</comment>
<dbReference type="InterPro" id="IPR002770">
    <property type="entry name" value="ForMFR_H4MPT_ForTrfase_C"/>
</dbReference>
<dbReference type="GO" id="GO:0005737">
    <property type="term" value="C:cytoplasm"/>
    <property type="evidence" value="ECO:0007669"/>
    <property type="project" value="UniProtKB-SubCell"/>
</dbReference>
<evidence type="ECO:0000256" key="3">
    <source>
        <dbReference type="HAMAP-Rule" id="MF_00579"/>
    </source>
</evidence>
<gene>
    <name evidence="6" type="primary">fhcD</name>
    <name evidence="3" type="synonym">ffsA</name>
    <name evidence="6" type="ORF">SV7mr_32100</name>
</gene>
<dbReference type="SUPFAM" id="SSF55112">
    <property type="entry name" value="Formylmethanofuran:tetrahydromethanopterin formyltransferase"/>
    <property type="match status" value="2"/>
</dbReference>
<dbReference type="GO" id="GO:0016787">
    <property type="term" value="F:hydrolase activity"/>
    <property type="evidence" value="ECO:0007669"/>
    <property type="project" value="UniProtKB-KW"/>
</dbReference>
<dbReference type="GO" id="GO:0046294">
    <property type="term" value="P:formaldehyde catabolic process"/>
    <property type="evidence" value="ECO:0007669"/>
    <property type="project" value="UniProtKB-UniRule"/>
</dbReference>
<dbReference type="PIRSF" id="PIRSF006414">
    <property type="entry name" value="Ftr_formyl_trnsf"/>
    <property type="match status" value="1"/>
</dbReference>
<dbReference type="GO" id="GO:0030270">
    <property type="term" value="F:formylmethanofuran-tetrahydromethanopterin N-formyltransferase activity"/>
    <property type="evidence" value="ECO:0007669"/>
    <property type="project" value="UniProtKB-UniRule"/>
</dbReference>